<evidence type="ECO:0000256" key="1">
    <source>
        <dbReference type="SAM" id="Phobius"/>
    </source>
</evidence>
<feature type="transmembrane region" description="Helical" evidence="1">
    <location>
        <begin position="30"/>
        <end position="50"/>
    </location>
</feature>
<gene>
    <name evidence="2" type="ORF">JHL18_17100</name>
</gene>
<reference evidence="3" key="1">
    <citation type="submission" date="2021-01" db="EMBL/GenBank/DDBJ databases">
        <title>Genome public.</title>
        <authorList>
            <person name="Liu C."/>
            <person name="Sun Q."/>
        </authorList>
    </citation>
    <scope>NUCLEOTIDE SEQUENCE [LARGE SCALE GENOMIC DNA]</scope>
    <source>
        <strain evidence="3">YIM B02505</strain>
    </source>
</reference>
<dbReference type="Proteomes" id="UP000596739">
    <property type="component" value="Unassembled WGS sequence"/>
</dbReference>
<dbReference type="RefSeq" id="WP_200271491.1">
    <property type="nucleotide sequence ID" value="NZ_JAENHN010000047.1"/>
</dbReference>
<name>A0ABS1ESJ1_9CLOT</name>
<keyword evidence="1" id="KW-0812">Transmembrane</keyword>
<sequence length="52" mass="6014">MKFIAIIIILILNMYLLSFAKYQWKNNKLSAIGSLLIAIISFVLPTYIILIR</sequence>
<keyword evidence="1" id="KW-1133">Transmembrane helix</keyword>
<dbReference type="EMBL" id="JAENHN010000047">
    <property type="protein sequence ID" value="MBK1812344.1"/>
    <property type="molecule type" value="Genomic_DNA"/>
</dbReference>
<comment type="caution">
    <text evidence="2">The sequence shown here is derived from an EMBL/GenBank/DDBJ whole genome shotgun (WGS) entry which is preliminary data.</text>
</comment>
<proteinExistence type="predicted"/>
<organism evidence="2 3">
    <name type="scientific">Clostridium yunnanense</name>
    <dbReference type="NCBI Taxonomy" id="2800325"/>
    <lineage>
        <taxon>Bacteria</taxon>
        <taxon>Bacillati</taxon>
        <taxon>Bacillota</taxon>
        <taxon>Clostridia</taxon>
        <taxon>Eubacteriales</taxon>
        <taxon>Clostridiaceae</taxon>
        <taxon>Clostridium</taxon>
    </lineage>
</organism>
<evidence type="ECO:0000313" key="3">
    <source>
        <dbReference type="Proteomes" id="UP000596739"/>
    </source>
</evidence>
<keyword evidence="1" id="KW-0472">Membrane</keyword>
<protein>
    <submittedName>
        <fullName evidence="2">Uncharacterized protein</fullName>
    </submittedName>
</protein>
<keyword evidence="3" id="KW-1185">Reference proteome</keyword>
<evidence type="ECO:0000313" key="2">
    <source>
        <dbReference type="EMBL" id="MBK1812344.1"/>
    </source>
</evidence>
<accession>A0ABS1ESJ1</accession>